<evidence type="ECO:0000259" key="1">
    <source>
        <dbReference type="Pfam" id="PF14534"/>
    </source>
</evidence>
<feature type="domain" description="DUF4440" evidence="1">
    <location>
        <begin position="10"/>
        <end position="116"/>
    </location>
</feature>
<keyword evidence="3" id="KW-1185">Reference proteome</keyword>
<comment type="caution">
    <text evidence="2">The sequence shown here is derived from an EMBL/GenBank/DDBJ whole genome shotgun (WGS) entry which is preliminary data.</text>
</comment>
<proteinExistence type="predicted"/>
<dbReference type="InterPro" id="IPR027843">
    <property type="entry name" value="DUF4440"/>
</dbReference>
<dbReference type="Pfam" id="PF14534">
    <property type="entry name" value="DUF4440"/>
    <property type="match status" value="1"/>
</dbReference>
<accession>A0A9X2HL10</accession>
<reference evidence="2" key="1">
    <citation type="submission" date="2022-05" db="EMBL/GenBank/DDBJ databases">
        <title>Sphingomonas sp. strain MG17 Genome sequencing and assembly.</title>
        <authorList>
            <person name="Kim I."/>
        </authorList>
    </citation>
    <scope>NUCLEOTIDE SEQUENCE</scope>
    <source>
        <strain evidence="2">MG17</strain>
    </source>
</reference>
<sequence>MTTETDRQTIIEHEQRRCAALTSGDIAALGELVSDDLVHVHGNGHFDGKANYLSGVETKYIFHRIDRGELNIRVYGDIAVVVGPLDQIVEVRGIDKRNQIKAVATQSWVRRGDGWQQNTCAMAFLSVS</sequence>
<organism evidence="2 3">
    <name type="scientific">Sphingomonas tagetis</name>
    <dbReference type="NCBI Taxonomy" id="2949092"/>
    <lineage>
        <taxon>Bacteria</taxon>
        <taxon>Pseudomonadati</taxon>
        <taxon>Pseudomonadota</taxon>
        <taxon>Alphaproteobacteria</taxon>
        <taxon>Sphingomonadales</taxon>
        <taxon>Sphingomonadaceae</taxon>
        <taxon>Sphingomonas</taxon>
    </lineage>
</organism>
<evidence type="ECO:0000313" key="3">
    <source>
        <dbReference type="Proteomes" id="UP001139451"/>
    </source>
</evidence>
<evidence type="ECO:0000313" key="2">
    <source>
        <dbReference type="EMBL" id="MCP3731114.1"/>
    </source>
</evidence>
<name>A0A9X2HL10_9SPHN</name>
<dbReference type="RefSeq" id="WP_254293400.1">
    <property type="nucleotide sequence ID" value="NZ_JAMLDX010000008.1"/>
</dbReference>
<protein>
    <submittedName>
        <fullName evidence="2">Nuclear transport factor 2 family protein</fullName>
    </submittedName>
</protein>
<dbReference type="Gene3D" id="3.10.450.50">
    <property type="match status" value="1"/>
</dbReference>
<dbReference type="AlphaFoldDB" id="A0A9X2HL10"/>
<dbReference type="SUPFAM" id="SSF54427">
    <property type="entry name" value="NTF2-like"/>
    <property type="match status" value="1"/>
</dbReference>
<dbReference type="EMBL" id="JAMLDX010000008">
    <property type="protein sequence ID" value="MCP3731114.1"/>
    <property type="molecule type" value="Genomic_DNA"/>
</dbReference>
<dbReference type="Proteomes" id="UP001139451">
    <property type="component" value="Unassembled WGS sequence"/>
</dbReference>
<gene>
    <name evidence="2" type="ORF">M9978_11815</name>
</gene>
<dbReference type="InterPro" id="IPR032710">
    <property type="entry name" value="NTF2-like_dom_sf"/>
</dbReference>